<sequence>KAVNNLRKKRDDFCELITEKFNSYYGDDGINSYLEITRTKDLIERYMNRHIVAYDYVFDKMVEGEVTGIHVSDSICRPFLLKIKGKTEEHRILVSDYDIHDAQPSSIY</sequence>
<proteinExistence type="predicted"/>
<dbReference type="EMBL" id="BARV01043571">
    <property type="protein sequence ID" value="GAI64403.1"/>
    <property type="molecule type" value="Genomic_DNA"/>
</dbReference>
<protein>
    <submittedName>
        <fullName evidence="1">Uncharacterized protein</fullName>
    </submittedName>
</protein>
<feature type="non-terminal residue" evidence="1">
    <location>
        <position position="1"/>
    </location>
</feature>
<comment type="caution">
    <text evidence="1">The sequence shown here is derived from an EMBL/GenBank/DDBJ whole genome shotgun (WGS) entry which is preliminary data.</text>
</comment>
<evidence type="ECO:0000313" key="1">
    <source>
        <dbReference type="EMBL" id="GAI64403.1"/>
    </source>
</evidence>
<reference evidence="1" key="1">
    <citation type="journal article" date="2014" name="Front. Microbiol.">
        <title>High frequency of phylogenetically diverse reductive dehalogenase-homologous genes in deep subseafloor sedimentary metagenomes.</title>
        <authorList>
            <person name="Kawai M."/>
            <person name="Futagami T."/>
            <person name="Toyoda A."/>
            <person name="Takaki Y."/>
            <person name="Nishi S."/>
            <person name="Hori S."/>
            <person name="Arai W."/>
            <person name="Tsubouchi T."/>
            <person name="Morono Y."/>
            <person name="Uchiyama I."/>
            <person name="Ito T."/>
            <person name="Fujiyama A."/>
            <person name="Inagaki F."/>
            <person name="Takami H."/>
        </authorList>
    </citation>
    <scope>NUCLEOTIDE SEQUENCE</scope>
    <source>
        <strain evidence="1">Expedition CK06-06</strain>
    </source>
</reference>
<dbReference type="AlphaFoldDB" id="X1Q845"/>
<gene>
    <name evidence="1" type="ORF">S06H3_64980</name>
</gene>
<name>X1Q845_9ZZZZ</name>
<organism evidence="1">
    <name type="scientific">marine sediment metagenome</name>
    <dbReference type="NCBI Taxonomy" id="412755"/>
    <lineage>
        <taxon>unclassified sequences</taxon>
        <taxon>metagenomes</taxon>
        <taxon>ecological metagenomes</taxon>
    </lineage>
</organism>
<feature type="non-terminal residue" evidence="1">
    <location>
        <position position="108"/>
    </location>
</feature>
<accession>X1Q845</accession>